<gene>
    <name evidence="1" type="ORF">L490_0888</name>
</gene>
<evidence type="ECO:0000313" key="2">
    <source>
        <dbReference type="Proteomes" id="UP000025756"/>
    </source>
</evidence>
<dbReference type="SUPFAM" id="SSF46785">
    <property type="entry name" value="Winged helix' DNA-binding domain"/>
    <property type="match status" value="1"/>
</dbReference>
<keyword evidence="2" id="KW-1185">Reference proteome</keyword>
<dbReference type="InterPro" id="IPR036388">
    <property type="entry name" value="WH-like_DNA-bd_sf"/>
</dbReference>
<reference evidence="1 2" key="1">
    <citation type="submission" date="2014-03" db="EMBL/GenBank/DDBJ databases">
        <title>Genome sequence of Bordetella bronchiseptica.</title>
        <authorList>
            <person name="Harvill E."/>
            <person name="Goodfield L.L."/>
            <person name="Ivanov Y.V."/>
            <person name="Meyer J.A."/>
            <person name="Muse S.J."/>
            <person name="Jacobs N."/>
            <person name="Bendor L."/>
            <person name="Smallridge W.E."/>
            <person name="Brinkac L.M."/>
            <person name="Sanka R."/>
            <person name="Kim M."/>
            <person name="Losada L."/>
        </authorList>
    </citation>
    <scope>NUCLEOTIDE SEQUENCE [LARGE SCALE GENOMIC DNA]</scope>
    <source>
        <strain evidence="1 2">00-P-2796</strain>
    </source>
</reference>
<name>A0ABR4RHR4_BORBO</name>
<dbReference type="Gene3D" id="1.10.10.10">
    <property type="entry name" value="Winged helix-like DNA-binding domain superfamily/Winged helix DNA-binding domain"/>
    <property type="match status" value="1"/>
</dbReference>
<dbReference type="InterPro" id="IPR036390">
    <property type="entry name" value="WH_DNA-bd_sf"/>
</dbReference>
<proteinExistence type="predicted"/>
<sequence>MSMDEGIAAAARALALGDALAALNRVALRDDAPALALRGIALAQLGDFDRARALVRRAARAFGPGNAVARARCALAEGEIALAARDLAWPGAALRAAQRTLATHGDPRNAVYAQYLEVRRLLLVGELARAAERLDRLADPAQPHDLRAIHDLLAAGLAMRQLRAGAARAALARAAQAARQAAIAPLAAEVARAARLLDAPVARVRSGGGERPARLDEVEALLAGPVVVVDACRYVVCAGAARAVLARRPVLFALARALAEAWPGEVAREALIAQVFRMRAPDESHRARLRVEIGRLRTALRGMAAPRATGRGYVLAPDGARQVAVLAQPVETPHAAVLALLADGQAWSSSALALALDASQRSVQRALRVLAAAGRAQALGRGRTRRWVAAPAVPFATNLLLCTALPAF</sequence>
<accession>A0ABR4RHR4</accession>
<comment type="caution">
    <text evidence="1">The sequence shown here is derived from an EMBL/GenBank/DDBJ whole genome shotgun (WGS) entry which is preliminary data.</text>
</comment>
<evidence type="ECO:0000313" key="1">
    <source>
        <dbReference type="EMBL" id="KCV35724.1"/>
    </source>
</evidence>
<dbReference type="EMBL" id="JGWH01000086">
    <property type="protein sequence ID" value="KCV35724.1"/>
    <property type="molecule type" value="Genomic_DNA"/>
</dbReference>
<protein>
    <submittedName>
        <fullName evidence="1">N-acetyltransferase YedL</fullName>
    </submittedName>
</protein>
<dbReference type="Proteomes" id="UP000025756">
    <property type="component" value="Unassembled WGS sequence"/>
</dbReference>
<organism evidence="1 2">
    <name type="scientific">Bordetella bronchiseptica 00-P-2796</name>
    <dbReference type="NCBI Taxonomy" id="1331199"/>
    <lineage>
        <taxon>Bacteria</taxon>
        <taxon>Pseudomonadati</taxon>
        <taxon>Pseudomonadota</taxon>
        <taxon>Betaproteobacteria</taxon>
        <taxon>Burkholderiales</taxon>
        <taxon>Alcaligenaceae</taxon>
        <taxon>Bordetella</taxon>
    </lineage>
</organism>